<evidence type="ECO:0000256" key="2">
    <source>
        <dbReference type="SAM" id="SignalP"/>
    </source>
</evidence>
<keyword evidence="3" id="KW-1185">Reference proteome</keyword>
<keyword evidence="2" id="KW-0732">Signal</keyword>
<sequence>MKVVILSLFLIIVPGNALFWGSGCSYCVQTPSGYPVYGMAPYASSAVAYSQPAVSPTYSYAPAASPSYSYAPAVTSQVVASPAVYNYAPYASQSVASSSAIDFDSLPYYGGGYAGAPVAVRYYTEPYIVDVDADTLKPIGPAQQLARVPLYGKLRGYYPSARGGLYEPVHRPVRFNKFASNTRIGDAVYREIEMPVSGTDNAGGEVGGSSVGGEEEAAPVQPASPSVSEVDASSGYKARGSATHTGTAKTTSTGTRA</sequence>
<feature type="region of interest" description="Disordered" evidence="1">
    <location>
        <begin position="195"/>
        <end position="257"/>
    </location>
</feature>
<feature type="chain" id="PRO_5028964749" evidence="2">
    <location>
        <begin position="18"/>
        <end position="257"/>
    </location>
</feature>
<name>A0A7E4W3X8_PANRE</name>
<dbReference type="WBParaSite" id="Pan_g6106.t1">
    <property type="protein sequence ID" value="Pan_g6106.t1"/>
    <property type="gene ID" value="Pan_g6106"/>
</dbReference>
<organism evidence="3 4">
    <name type="scientific">Panagrellus redivivus</name>
    <name type="common">Microworm</name>
    <dbReference type="NCBI Taxonomy" id="6233"/>
    <lineage>
        <taxon>Eukaryota</taxon>
        <taxon>Metazoa</taxon>
        <taxon>Ecdysozoa</taxon>
        <taxon>Nematoda</taxon>
        <taxon>Chromadorea</taxon>
        <taxon>Rhabditida</taxon>
        <taxon>Tylenchina</taxon>
        <taxon>Panagrolaimomorpha</taxon>
        <taxon>Panagrolaimoidea</taxon>
        <taxon>Panagrolaimidae</taxon>
        <taxon>Panagrellus</taxon>
    </lineage>
</organism>
<feature type="compositionally biased region" description="Low complexity" evidence="1">
    <location>
        <begin position="240"/>
        <end position="257"/>
    </location>
</feature>
<evidence type="ECO:0000313" key="3">
    <source>
        <dbReference type="Proteomes" id="UP000492821"/>
    </source>
</evidence>
<dbReference type="Proteomes" id="UP000492821">
    <property type="component" value="Unassembled WGS sequence"/>
</dbReference>
<protein>
    <submittedName>
        <fullName evidence="4">Chorion protein S19</fullName>
    </submittedName>
</protein>
<reference evidence="4" key="2">
    <citation type="submission" date="2020-10" db="UniProtKB">
        <authorList>
            <consortium name="WormBaseParasite"/>
        </authorList>
    </citation>
    <scope>IDENTIFICATION</scope>
</reference>
<reference evidence="3" key="1">
    <citation type="journal article" date="2013" name="Genetics">
        <title>The draft genome and transcriptome of Panagrellus redivivus are shaped by the harsh demands of a free-living lifestyle.</title>
        <authorList>
            <person name="Srinivasan J."/>
            <person name="Dillman A.R."/>
            <person name="Macchietto M.G."/>
            <person name="Heikkinen L."/>
            <person name="Lakso M."/>
            <person name="Fracchia K.M."/>
            <person name="Antoshechkin I."/>
            <person name="Mortazavi A."/>
            <person name="Wong G."/>
            <person name="Sternberg P.W."/>
        </authorList>
    </citation>
    <scope>NUCLEOTIDE SEQUENCE [LARGE SCALE GENOMIC DNA]</scope>
    <source>
        <strain evidence="3">MT8872</strain>
    </source>
</reference>
<feature type="signal peptide" evidence="2">
    <location>
        <begin position="1"/>
        <end position="17"/>
    </location>
</feature>
<accession>A0A7E4W3X8</accession>
<evidence type="ECO:0000256" key="1">
    <source>
        <dbReference type="SAM" id="MobiDB-lite"/>
    </source>
</evidence>
<proteinExistence type="predicted"/>
<dbReference type="PROSITE" id="PS51257">
    <property type="entry name" value="PROKAR_LIPOPROTEIN"/>
    <property type="match status" value="1"/>
</dbReference>
<evidence type="ECO:0000313" key="4">
    <source>
        <dbReference type="WBParaSite" id="Pan_g6106.t1"/>
    </source>
</evidence>
<dbReference type="AlphaFoldDB" id="A0A7E4W3X8"/>